<dbReference type="EMBL" id="JABAHZ010000009">
    <property type="protein sequence ID" value="NLR82348.1"/>
    <property type="molecule type" value="Genomic_DNA"/>
</dbReference>
<comment type="similarity">
    <text evidence="1">Belongs to the colicins ColE2/ColE8/ColE9 and pyocins S1/S2 family.</text>
</comment>
<dbReference type="Pfam" id="PF01320">
    <property type="entry name" value="Colicin_Pyocin"/>
    <property type="match status" value="1"/>
</dbReference>
<gene>
    <name evidence="3" type="ORF">HGH91_27275</name>
</gene>
<evidence type="ECO:0000256" key="1">
    <source>
        <dbReference type="ARBA" id="ARBA00009346"/>
    </source>
</evidence>
<evidence type="ECO:0000313" key="4">
    <source>
        <dbReference type="Proteomes" id="UP000552864"/>
    </source>
</evidence>
<protein>
    <submittedName>
        <fullName evidence="3">Colicin immunity protein</fullName>
    </submittedName>
</protein>
<keyword evidence="4" id="KW-1185">Reference proteome</keyword>
<evidence type="ECO:0000256" key="2">
    <source>
        <dbReference type="ARBA" id="ARBA00023025"/>
    </source>
</evidence>
<dbReference type="Proteomes" id="UP000552864">
    <property type="component" value="Unassembled WGS sequence"/>
</dbReference>
<evidence type="ECO:0000313" key="3">
    <source>
        <dbReference type="EMBL" id="NLR82348.1"/>
    </source>
</evidence>
<dbReference type="Gene3D" id="1.10.1200.20">
    <property type="entry name" value="Colicin E immunity protein"/>
    <property type="match status" value="1"/>
</dbReference>
<organism evidence="3 4">
    <name type="scientific">Chitinophaga eiseniae</name>
    <dbReference type="NCBI Taxonomy" id="634771"/>
    <lineage>
        <taxon>Bacteria</taxon>
        <taxon>Pseudomonadati</taxon>
        <taxon>Bacteroidota</taxon>
        <taxon>Chitinophagia</taxon>
        <taxon>Chitinophagales</taxon>
        <taxon>Chitinophagaceae</taxon>
        <taxon>Chitinophaga</taxon>
    </lineage>
</organism>
<keyword evidence="2" id="KW-0079">Bacteriocin immunity</keyword>
<dbReference type="GO" id="GO:0015643">
    <property type="term" value="F:toxic substance binding"/>
    <property type="evidence" value="ECO:0007669"/>
    <property type="project" value="InterPro"/>
</dbReference>
<dbReference type="InterPro" id="IPR000290">
    <property type="entry name" value="Colicin_pyocin"/>
</dbReference>
<name>A0A847SV95_9BACT</name>
<dbReference type="AlphaFoldDB" id="A0A847SV95"/>
<reference evidence="3 4" key="1">
    <citation type="submission" date="2020-04" db="EMBL/GenBank/DDBJ databases">
        <authorList>
            <person name="Yin C."/>
        </authorList>
    </citation>
    <scope>NUCLEOTIDE SEQUENCE [LARGE SCALE GENOMIC DNA]</scope>
    <source>
        <strain evidence="3 4">Ak56</strain>
    </source>
</reference>
<dbReference type="GO" id="GO:0030153">
    <property type="term" value="P:bacteriocin immunity"/>
    <property type="evidence" value="ECO:0007669"/>
    <property type="project" value="UniProtKB-KW"/>
</dbReference>
<dbReference type="SUPFAM" id="SSF47345">
    <property type="entry name" value="Colicin E immunity proteins"/>
    <property type="match status" value="1"/>
</dbReference>
<comment type="caution">
    <text evidence="3">The sequence shown here is derived from an EMBL/GenBank/DDBJ whole genome shotgun (WGS) entry which is preliminary data.</text>
</comment>
<dbReference type="InterPro" id="IPR035900">
    <property type="entry name" value="Colicin_E_sf"/>
</dbReference>
<accession>A0A847SV95</accession>
<sequence length="78" mass="8882">MTREELIDLGNKIITADGSEEKIQQLMEIFDRNVPHPDGSSLFFYPENYNAKVDDISIYDPTAEEVVDKCLSYKPING</sequence>
<proteinExistence type="inferred from homology"/>